<evidence type="ECO:0000313" key="3">
    <source>
        <dbReference type="Proteomes" id="UP000315471"/>
    </source>
</evidence>
<reference evidence="2 3" key="1">
    <citation type="submission" date="2019-02" db="EMBL/GenBank/DDBJ databases">
        <title>Deep-cultivation of Planctomycetes and their phenomic and genomic characterization uncovers novel biology.</title>
        <authorList>
            <person name="Wiegand S."/>
            <person name="Jogler M."/>
            <person name="Boedeker C."/>
            <person name="Pinto D."/>
            <person name="Vollmers J."/>
            <person name="Rivas-Marin E."/>
            <person name="Kohn T."/>
            <person name="Peeters S.H."/>
            <person name="Heuer A."/>
            <person name="Rast P."/>
            <person name="Oberbeckmann S."/>
            <person name="Bunk B."/>
            <person name="Jeske O."/>
            <person name="Meyerdierks A."/>
            <person name="Storesund J.E."/>
            <person name="Kallscheuer N."/>
            <person name="Luecker S."/>
            <person name="Lage O.M."/>
            <person name="Pohl T."/>
            <person name="Merkel B.J."/>
            <person name="Hornburger P."/>
            <person name="Mueller R.-W."/>
            <person name="Bruemmer F."/>
            <person name="Labrenz M."/>
            <person name="Spormann A.M."/>
            <person name="Op Den Camp H."/>
            <person name="Overmann J."/>
            <person name="Amann R."/>
            <person name="Jetten M.S.M."/>
            <person name="Mascher T."/>
            <person name="Medema M.H."/>
            <person name="Devos D.P."/>
            <person name="Kaster A.-K."/>
            <person name="Ovreas L."/>
            <person name="Rohde M."/>
            <person name="Galperin M.Y."/>
            <person name="Jogler C."/>
        </authorList>
    </citation>
    <scope>NUCLEOTIDE SEQUENCE [LARGE SCALE GENOMIC DNA]</scope>
    <source>
        <strain evidence="2 3">Q31b</strain>
    </source>
</reference>
<sequence length="76" mass="8137">MASSESGLPRPSQQRPPTQGCRFRSEESVVVACAEIGNQRQKVVIESSGVESMAGQLAIGVVMALEYRCGGVRRVD</sequence>
<organism evidence="2 3">
    <name type="scientific">Novipirellula aureliae</name>
    <dbReference type="NCBI Taxonomy" id="2527966"/>
    <lineage>
        <taxon>Bacteria</taxon>
        <taxon>Pseudomonadati</taxon>
        <taxon>Planctomycetota</taxon>
        <taxon>Planctomycetia</taxon>
        <taxon>Pirellulales</taxon>
        <taxon>Pirellulaceae</taxon>
        <taxon>Novipirellula</taxon>
    </lineage>
</organism>
<name>A0A5C6D5H1_9BACT</name>
<dbReference type="AlphaFoldDB" id="A0A5C6D5H1"/>
<gene>
    <name evidence="2" type="ORF">Q31b_58530</name>
</gene>
<evidence type="ECO:0000313" key="2">
    <source>
        <dbReference type="EMBL" id="TWU32058.1"/>
    </source>
</evidence>
<protein>
    <submittedName>
        <fullName evidence="2">Uncharacterized protein</fullName>
    </submittedName>
</protein>
<dbReference type="Proteomes" id="UP000315471">
    <property type="component" value="Unassembled WGS sequence"/>
</dbReference>
<dbReference type="EMBL" id="SJPY01000024">
    <property type="protein sequence ID" value="TWU32058.1"/>
    <property type="molecule type" value="Genomic_DNA"/>
</dbReference>
<comment type="caution">
    <text evidence="2">The sequence shown here is derived from an EMBL/GenBank/DDBJ whole genome shotgun (WGS) entry which is preliminary data.</text>
</comment>
<feature type="compositionally biased region" description="Polar residues" evidence="1">
    <location>
        <begin position="1"/>
        <end position="17"/>
    </location>
</feature>
<keyword evidence="3" id="KW-1185">Reference proteome</keyword>
<feature type="region of interest" description="Disordered" evidence="1">
    <location>
        <begin position="1"/>
        <end position="23"/>
    </location>
</feature>
<proteinExistence type="predicted"/>
<accession>A0A5C6D5H1</accession>
<evidence type="ECO:0000256" key="1">
    <source>
        <dbReference type="SAM" id="MobiDB-lite"/>
    </source>
</evidence>